<accession>A0A3A9ZQ66</accession>
<keyword evidence="3" id="KW-1133">Transmembrane helix</keyword>
<evidence type="ECO:0000313" key="4">
    <source>
        <dbReference type="EMBL" id="RKN50372.1"/>
    </source>
</evidence>
<sequence length="248" mass="25717">MGDEATNETAQRGTLYGRPRRHAGRRLLRRHGRGRVAATLAVALVGIVALTGAGMIGAALTDPSSQPPPQPPAAAAPATVAQPAPGASSRTGLPASAPTTISITRIGVRANILALGVRDDGTVDVPPLDQAMDAGWYKLGVSPGEVGNAVIMGHVDSVKIGPAVFFRLGELLPGDMIQVTRADRSEVSFRVDGVRSYPKDAFPTELVYGPSDTASLRVITCGGIFNEQAGSYPDNVIVFATLVGSRQT</sequence>
<gene>
    <name evidence="4" type="ORF">D7223_00770</name>
</gene>
<keyword evidence="1" id="KW-0378">Hydrolase</keyword>
<evidence type="ECO:0000256" key="1">
    <source>
        <dbReference type="ARBA" id="ARBA00022801"/>
    </source>
</evidence>
<dbReference type="Pfam" id="PF04203">
    <property type="entry name" value="Sortase"/>
    <property type="match status" value="1"/>
</dbReference>
<keyword evidence="3" id="KW-0472">Membrane</keyword>
<evidence type="ECO:0000256" key="2">
    <source>
        <dbReference type="SAM" id="MobiDB-lite"/>
    </source>
</evidence>
<dbReference type="SUPFAM" id="SSF63817">
    <property type="entry name" value="Sortase"/>
    <property type="match status" value="1"/>
</dbReference>
<feature type="compositionally biased region" description="Low complexity" evidence="2">
    <location>
        <begin position="75"/>
        <end position="87"/>
    </location>
</feature>
<reference evidence="4 5" key="1">
    <citation type="journal article" date="2004" name="Syst. Appl. Microbiol.">
        <title>Cryptoendolithic actinomycetes from antarctic sandstone rock samples: Micromonospora endolithica sp. nov. and two isolates related to Micromonospora coerulea Jensen 1932.</title>
        <authorList>
            <person name="Hirsch P."/>
            <person name="Mevs U."/>
            <person name="Kroppenstedt R.M."/>
            <person name="Schumann P."/>
            <person name="Stackebrandt E."/>
        </authorList>
    </citation>
    <scope>NUCLEOTIDE SEQUENCE [LARGE SCALE GENOMIC DNA]</scope>
    <source>
        <strain evidence="4 5">JCM 12677</strain>
    </source>
</reference>
<name>A0A3A9ZQ66_9ACTN</name>
<evidence type="ECO:0000256" key="3">
    <source>
        <dbReference type="SAM" id="Phobius"/>
    </source>
</evidence>
<protein>
    <submittedName>
        <fullName evidence="4">Class F sortase</fullName>
    </submittedName>
</protein>
<feature type="compositionally biased region" description="Pro residues" evidence="2">
    <location>
        <begin position="65"/>
        <end position="74"/>
    </location>
</feature>
<dbReference type="Gene3D" id="2.40.260.10">
    <property type="entry name" value="Sortase"/>
    <property type="match status" value="1"/>
</dbReference>
<dbReference type="RefSeq" id="WP_120723730.1">
    <property type="nucleotide sequence ID" value="NZ_RBAK01000001.1"/>
</dbReference>
<dbReference type="CDD" id="cd05829">
    <property type="entry name" value="Sortase_F"/>
    <property type="match status" value="1"/>
</dbReference>
<feature type="region of interest" description="Disordered" evidence="2">
    <location>
        <begin position="61"/>
        <end position="96"/>
    </location>
</feature>
<keyword evidence="3" id="KW-0812">Transmembrane</keyword>
<feature type="transmembrane region" description="Helical" evidence="3">
    <location>
        <begin position="36"/>
        <end position="60"/>
    </location>
</feature>
<dbReference type="AlphaFoldDB" id="A0A3A9ZQ66"/>
<dbReference type="Proteomes" id="UP000281726">
    <property type="component" value="Unassembled WGS sequence"/>
</dbReference>
<feature type="region of interest" description="Disordered" evidence="2">
    <location>
        <begin position="1"/>
        <end position="23"/>
    </location>
</feature>
<dbReference type="OrthoDB" id="525039at2"/>
<keyword evidence="5" id="KW-1185">Reference proteome</keyword>
<dbReference type="NCBIfam" id="NF033748">
    <property type="entry name" value="class_F_sortase"/>
    <property type="match status" value="1"/>
</dbReference>
<comment type="caution">
    <text evidence="4">The sequence shown here is derived from an EMBL/GenBank/DDBJ whole genome shotgun (WGS) entry which is preliminary data.</text>
</comment>
<dbReference type="InterPro" id="IPR042001">
    <property type="entry name" value="Sortase_F"/>
</dbReference>
<dbReference type="InterPro" id="IPR005754">
    <property type="entry name" value="Sortase"/>
</dbReference>
<evidence type="ECO:0000313" key="5">
    <source>
        <dbReference type="Proteomes" id="UP000281726"/>
    </source>
</evidence>
<proteinExistence type="predicted"/>
<organism evidence="4 5">
    <name type="scientific">Micromonospora endolithica</name>
    <dbReference type="NCBI Taxonomy" id="230091"/>
    <lineage>
        <taxon>Bacteria</taxon>
        <taxon>Bacillati</taxon>
        <taxon>Actinomycetota</taxon>
        <taxon>Actinomycetes</taxon>
        <taxon>Micromonosporales</taxon>
        <taxon>Micromonosporaceae</taxon>
        <taxon>Micromonospora</taxon>
    </lineage>
</organism>
<dbReference type="GO" id="GO:0016787">
    <property type="term" value="F:hydrolase activity"/>
    <property type="evidence" value="ECO:0007669"/>
    <property type="project" value="UniProtKB-KW"/>
</dbReference>
<dbReference type="InterPro" id="IPR023365">
    <property type="entry name" value="Sortase_dom-sf"/>
</dbReference>
<dbReference type="EMBL" id="RBAK01000001">
    <property type="protein sequence ID" value="RKN50372.1"/>
    <property type="molecule type" value="Genomic_DNA"/>
</dbReference>